<dbReference type="Proteomes" id="UP000095094">
    <property type="component" value="Unassembled WGS sequence"/>
</dbReference>
<dbReference type="RefSeq" id="WP_069665140.1">
    <property type="nucleotide sequence ID" value="NZ_JBHUJJ010000001.1"/>
</dbReference>
<dbReference type="PANTHER" id="PTHR36836">
    <property type="entry name" value="COLANIC ACID BIOSYNTHESIS PROTEIN WCAK"/>
    <property type="match status" value="1"/>
</dbReference>
<keyword evidence="3" id="KW-1185">Reference proteome</keyword>
<dbReference type="PANTHER" id="PTHR36836:SF1">
    <property type="entry name" value="COLANIC ACID BIOSYNTHESIS PROTEIN WCAK"/>
    <property type="match status" value="1"/>
</dbReference>
<protein>
    <recommendedName>
        <fullName evidence="1">Polysaccharide pyruvyl transferase domain-containing protein</fullName>
    </recommendedName>
</protein>
<evidence type="ECO:0000259" key="1">
    <source>
        <dbReference type="Pfam" id="PF04230"/>
    </source>
</evidence>
<feature type="domain" description="Polysaccharide pyruvyl transferase" evidence="1">
    <location>
        <begin position="13"/>
        <end position="306"/>
    </location>
</feature>
<dbReference type="InterPro" id="IPR007345">
    <property type="entry name" value="Polysacch_pyruvyl_Trfase"/>
</dbReference>
<evidence type="ECO:0000313" key="3">
    <source>
        <dbReference type="Proteomes" id="UP000095094"/>
    </source>
</evidence>
<reference evidence="3" key="1">
    <citation type="submission" date="2016-09" db="EMBL/GenBank/DDBJ databases">
        <authorList>
            <person name="Gulvik C.A."/>
        </authorList>
    </citation>
    <scope>NUCLEOTIDE SEQUENCE [LARGE SCALE GENOMIC DNA]</scope>
    <source>
        <strain evidence="3">LMG 8895</strain>
    </source>
</reference>
<sequence length="376" mass="43770">MKILLIGDYYSSNLGDGVICQTVEALFRSNFKEIQTIDILDISGRQDFADNRTHFYNKNRLKKEIKGLLPSVINETISYQRTSLPNYEINDHYDAAIYAGGQLLMPYFLKQMITINQLLKKKNIKIIYNAVGYGKFYSKALIKKLSTIIDDCSVQHLSIRDGERMLDRTLVKKQVHTVCDNAVWASEIYDIKKVENSQVIGLGIMYIENKRQTLISFWRDTLLLLDKKGTNWKFFVNGSIEDYLFAKEILALHGCTDVEEYLCPRPETPKELIEVISLFEKIISFRLHSHIISYSLEIPSISIVWDDKVRKFFEKIDHPQRCYDYHNYDSNLLLNDLDAIKFTEADRQVKEMLKKEVLENLQTIVTLCRTKKMGSD</sequence>
<dbReference type="Pfam" id="PF04230">
    <property type="entry name" value="PS_pyruv_trans"/>
    <property type="match status" value="1"/>
</dbReference>
<proteinExistence type="predicted"/>
<name>A0A1E5G820_9ENTE</name>
<dbReference type="EMBL" id="MIJY01000046">
    <property type="protein sequence ID" value="OEG08819.1"/>
    <property type="molecule type" value="Genomic_DNA"/>
</dbReference>
<gene>
    <name evidence="2" type="ORF">BCR25_12870</name>
</gene>
<evidence type="ECO:0000313" key="2">
    <source>
        <dbReference type="EMBL" id="OEG08819.1"/>
    </source>
</evidence>
<comment type="caution">
    <text evidence="2">The sequence shown here is derived from an EMBL/GenBank/DDBJ whole genome shotgun (WGS) entry which is preliminary data.</text>
</comment>
<dbReference type="AlphaFoldDB" id="A0A1E5G820"/>
<accession>A0A1E5G820</accession>
<dbReference type="OrthoDB" id="3199616at2"/>
<organism evidence="2 3">
    <name type="scientific">Enterococcus termitis</name>
    <dbReference type="NCBI Taxonomy" id="332950"/>
    <lineage>
        <taxon>Bacteria</taxon>
        <taxon>Bacillati</taxon>
        <taxon>Bacillota</taxon>
        <taxon>Bacilli</taxon>
        <taxon>Lactobacillales</taxon>
        <taxon>Enterococcaceae</taxon>
        <taxon>Enterococcus</taxon>
    </lineage>
</organism>